<name>A0A066RNE8_9GAMM</name>
<comment type="subcellular location">
    <subcellularLocation>
        <location evidence="1">Cell inner membrane</location>
        <topology evidence="1">Single-pass membrane protein</topology>
    </subcellularLocation>
</comment>
<dbReference type="RefSeq" id="WP_036751461.1">
    <property type="nucleotide sequence ID" value="NZ_JAGSGC010000001.1"/>
</dbReference>
<sequence>MCRKGKDNQPERLHCAASEFGMTLLEIVVVLLFIVFVVSAAVPSFSEIMAKQRLHRLVSELEWLLVQAKSEAVTQGEVVQVLFRHVPRFSETHAFSPQDWQIAAVLAEGTPVTKVLLGHESVPFQLSRSFSSEAVSFDPLTGRPHSAGSLYVSRDQAVLARITFSNVTGRIYVCSPQGEYGYAAC</sequence>
<feature type="domain" description="General secretion pathway GspH" evidence="12">
    <location>
        <begin position="59"/>
        <end position="165"/>
    </location>
</feature>
<dbReference type="AlphaFoldDB" id="A0A066RNE8"/>
<evidence type="ECO:0000256" key="7">
    <source>
        <dbReference type="ARBA" id="ARBA00022989"/>
    </source>
</evidence>
<evidence type="ECO:0000256" key="1">
    <source>
        <dbReference type="ARBA" id="ARBA00004377"/>
    </source>
</evidence>
<dbReference type="GO" id="GO:0015627">
    <property type="term" value="C:type II protein secretion system complex"/>
    <property type="evidence" value="ECO:0007669"/>
    <property type="project" value="InterPro"/>
</dbReference>
<evidence type="ECO:0000256" key="2">
    <source>
        <dbReference type="ARBA" id="ARBA00021549"/>
    </source>
</evidence>
<protein>
    <recommendedName>
        <fullName evidence="2">Type II secretion system protein H</fullName>
    </recommendedName>
    <alternativeName>
        <fullName evidence="10">General secretion pathway protein H</fullName>
    </alternativeName>
</protein>
<dbReference type="SUPFAM" id="SSF54523">
    <property type="entry name" value="Pili subunits"/>
    <property type="match status" value="1"/>
</dbReference>
<dbReference type="STRING" id="1654360.EA58_09145"/>
<evidence type="ECO:0000256" key="8">
    <source>
        <dbReference type="ARBA" id="ARBA00023136"/>
    </source>
</evidence>
<feature type="transmembrane region" description="Helical" evidence="11">
    <location>
        <begin position="20"/>
        <end position="46"/>
    </location>
</feature>
<dbReference type="Gene3D" id="3.55.40.10">
    <property type="entry name" value="minor pseudopilin epsh domain"/>
    <property type="match status" value="1"/>
</dbReference>
<evidence type="ECO:0000256" key="6">
    <source>
        <dbReference type="ARBA" id="ARBA00022692"/>
    </source>
</evidence>
<dbReference type="EMBL" id="JMIB01000017">
    <property type="protein sequence ID" value="KDM91884.1"/>
    <property type="molecule type" value="Genomic_DNA"/>
</dbReference>
<evidence type="ECO:0000313" key="14">
    <source>
        <dbReference type="Proteomes" id="UP000027192"/>
    </source>
</evidence>
<evidence type="ECO:0000256" key="5">
    <source>
        <dbReference type="ARBA" id="ARBA00022519"/>
    </source>
</evidence>
<dbReference type="Proteomes" id="UP000027192">
    <property type="component" value="Unassembled WGS sequence"/>
</dbReference>
<keyword evidence="8 11" id="KW-0472">Membrane</keyword>
<evidence type="ECO:0000256" key="10">
    <source>
        <dbReference type="ARBA" id="ARBA00030775"/>
    </source>
</evidence>
<evidence type="ECO:0000256" key="3">
    <source>
        <dbReference type="ARBA" id="ARBA00022475"/>
    </source>
</evidence>
<organism evidence="13 14">
    <name type="scientific">Photobacterium galatheae</name>
    <dbReference type="NCBI Taxonomy" id="1654360"/>
    <lineage>
        <taxon>Bacteria</taxon>
        <taxon>Pseudomonadati</taxon>
        <taxon>Pseudomonadota</taxon>
        <taxon>Gammaproteobacteria</taxon>
        <taxon>Vibrionales</taxon>
        <taxon>Vibrionaceae</taxon>
        <taxon>Photobacterium</taxon>
    </lineage>
</organism>
<comment type="caution">
    <text evidence="13">The sequence shown here is derived from an EMBL/GenBank/DDBJ whole genome shotgun (WGS) entry which is preliminary data.</text>
</comment>
<dbReference type="OrthoDB" id="5871678at2"/>
<gene>
    <name evidence="13" type="ORF">EA58_09145</name>
</gene>
<dbReference type="InterPro" id="IPR045584">
    <property type="entry name" value="Pilin-like"/>
</dbReference>
<dbReference type="GO" id="GO:0015628">
    <property type="term" value="P:protein secretion by the type II secretion system"/>
    <property type="evidence" value="ECO:0007669"/>
    <property type="project" value="InterPro"/>
</dbReference>
<dbReference type="Pfam" id="PF12019">
    <property type="entry name" value="GspH"/>
    <property type="match status" value="1"/>
</dbReference>
<keyword evidence="6 11" id="KW-0812">Transmembrane</keyword>
<dbReference type="PIRSF" id="PIRSF024622">
    <property type="entry name" value="Tfp_FimT"/>
    <property type="match status" value="1"/>
</dbReference>
<proteinExistence type="inferred from homology"/>
<keyword evidence="14" id="KW-1185">Reference proteome</keyword>
<dbReference type="GO" id="GO:0005886">
    <property type="term" value="C:plasma membrane"/>
    <property type="evidence" value="ECO:0007669"/>
    <property type="project" value="UniProtKB-SubCell"/>
</dbReference>
<evidence type="ECO:0000256" key="9">
    <source>
        <dbReference type="ARBA" id="ARBA00025772"/>
    </source>
</evidence>
<evidence type="ECO:0000313" key="13">
    <source>
        <dbReference type="EMBL" id="KDM91884.1"/>
    </source>
</evidence>
<comment type="similarity">
    <text evidence="9">Belongs to the GSP H family.</text>
</comment>
<dbReference type="InterPro" id="IPR022346">
    <property type="entry name" value="T2SS_GspH"/>
</dbReference>
<keyword evidence="7 11" id="KW-1133">Transmembrane helix</keyword>
<accession>A0A066RNE8</accession>
<evidence type="ECO:0000256" key="11">
    <source>
        <dbReference type="SAM" id="Phobius"/>
    </source>
</evidence>
<dbReference type="InterPro" id="IPR016824">
    <property type="entry name" value="Tfp-pilus_assembly_FimT"/>
</dbReference>
<evidence type="ECO:0000256" key="4">
    <source>
        <dbReference type="ARBA" id="ARBA00022481"/>
    </source>
</evidence>
<evidence type="ECO:0000259" key="12">
    <source>
        <dbReference type="Pfam" id="PF12019"/>
    </source>
</evidence>
<keyword evidence="4" id="KW-0488">Methylation</keyword>
<keyword evidence="3" id="KW-1003">Cell membrane</keyword>
<keyword evidence="5" id="KW-0997">Cell inner membrane</keyword>
<reference evidence="13 14" key="1">
    <citation type="submission" date="2014-04" db="EMBL/GenBank/DDBJ databases">
        <title>Draft genome sequence of Photobacterium halotolerans S2753: a solonamide, ngercheumicin and holomycin producer.</title>
        <authorList>
            <person name="Machado H.R."/>
            <person name="Gram L."/>
        </authorList>
    </citation>
    <scope>NUCLEOTIDE SEQUENCE [LARGE SCALE GENOMIC DNA]</scope>
    <source>
        <strain evidence="13 14">S2753</strain>
    </source>
</reference>